<dbReference type="OrthoDB" id="6001827at2"/>
<evidence type="ECO:0000256" key="1">
    <source>
        <dbReference type="SAM" id="SignalP"/>
    </source>
</evidence>
<sequence length="312" mass="33770">MKRSLGCAALLLIALSFKASADDTVTVCNGCADQAMRFKARDLGNGHHYFWDFTTRRLTHYLTQGQTIPPASFKADSASSARGSIQLIPLTSDETQIFSYGLDLYDSTGTTRITQVFQTDYTIAANAAQAKFVMAAATTHQATAFDMVNTPVYQKSVIDLVFNQNNLGPFYWLQDRARVALATLTNFVSITLIKTPFTLFNTIQFPDGSSFMVGWDYQARQYRYVKGSATDAAGNLIPETTNDAGGGATGKINYVYPNTAKGMAAGGEMVDHLTGLNVGWTTPPGVPVNNGFIIACASTPSGIRCTIETLIR</sequence>
<feature type="chain" id="PRO_5008679003" description="Secreted protein" evidence="1">
    <location>
        <begin position="22"/>
        <end position="312"/>
    </location>
</feature>
<evidence type="ECO:0008006" key="4">
    <source>
        <dbReference type="Google" id="ProtNLM"/>
    </source>
</evidence>
<gene>
    <name evidence="2" type="ORF">XBLMG947_0515</name>
</gene>
<evidence type="ECO:0000313" key="3">
    <source>
        <dbReference type="Proteomes" id="UP000092503"/>
    </source>
</evidence>
<feature type="signal peptide" evidence="1">
    <location>
        <begin position="1"/>
        <end position="21"/>
    </location>
</feature>
<dbReference type="AlphaFoldDB" id="A0A1C3NH64"/>
<keyword evidence="1" id="KW-0732">Signal</keyword>
<dbReference type="RefSeq" id="WP_139074347.1">
    <property type="nucleotide sequence ID" value="NZ_FLTX01000007.1"/>
</dbReference>
<dbReference type="EMBL" id="FLTX01000007">
    <property type="protein sequence ID" value="SBV49742.1"/>
    <property type="molecule type" value="Genomic_DNA"/>
</dbReference>
<accession>A0A1C3NH64</accession>
<dbReference type="Proteomes" id="UP000092503">
    <property type="component" value="Unassembled WGS sequence"/>
</dbReference>
<name>A0A1C3NH64_9XANT</name>
<evidence type="ECO:0000313" key="2">
    <source>
        <dbReference type="EMBL" id="SBV49742.1"/>
    </source>
</evidence>
<organism evidence="2 3">
    <name type="scientific">Xanthomonas bromi</name>
    <dbReference type="NCBI Taxonomy" id="56449"/>
    <lineage>
        <taxon>Bacteria</taxon>
        <taxon>Pseudomonadati</taxon>
        <taxon>Pseudomonadota</taxon>
        <taxon>Gammaproteobacteria</taxon>
        <taxon>Lysobacterales</taxon>
        <taxon>Lysobacteraceae</taxon>
        <taxon>Xanthomonas</taxon>
    </lineage>
</organism>
<protein>
    <recommendedName>
        <fullName evidence="4">Secreted protein</fullName>
    </recommendedName>
</protein>
<proteinExistence type="predicted"/>
<dbReference type="STRING" id="56449.XBLMG947_0515"/>
<reference evidence="2 3" key="1">
    <citation type="submission" date="2016-06" db="EMBL/GenBank/DDBJ databases">
        <authorList>
            <person name="Kjaerup R.B."/>
            <person name="Dalgaard T.S."/>
            <person name="Juul-Madsen H.R."/>
        </authorList>
    </citation>
    <scope>NUCLEOTIDE SEQUENCE [LARGE SCALE GENOMIC DNA]</scope>
    <source>
        <strain evidence="2">LMG947</strain>
    </source>
</reference>